<dbReference type="GeneID" id="70180529"/>
<dbReference type="EMBL" id="JAGTJQ010000015">
    <property type="protein sequence ID" value="KAH7012196.1"/>
    <property type="molecule type" value="Genomic_DNA"/>
</dbReference>
<dbReference type="RefSeq" id="XP_046004572.1">
    <property type="nucleotide sequence ID" value="XM_046150983.1"/>
</dbReference>
<protein>
    <recommendedName>
        <fullName evidence="2">DUF1996 domain-containing protein</fullName>
    </recommendedName>
</protein>
<name>A0A9P9BHR8_9PEZI</name>
<evidence type="ECO:0000259" key="2">
    <source>
        <dbReference type="Pfam" id="PF09362"/>
    </source>
</evidence>
<dbReference type="Proteomes" id="UP000756346">
    <property type="component" value="Unassembled WGS sequence"/>
</dbReference>
<organism evidence="3 4">
    <name type="scientific">Microdochium trichocladiopsis</name>
    <dbReference type="NCBI Taxonomy" id="1682393"/>
    <lineage>
        <taxon>Eukaryota</taxon>
        <taxon>Fungi</taxon>
        <taxon>Dikarya</taxon>
        <taxon>Ascomycota</taxon>
        <taxon>Pezizomycotina</taxon>
        <taxon>Sordariomycetes</taxon>
        <taxon>Xylariomycetidae</taxon>
        <taxon>Xylariales</taxon>
        <taxon>Microdochiaceae</taxon>
        <taxon>Microdochium</taxon>
    </lineage>
</organism>
<keyword evidence="1" id="KW-0732">Signal</keyword>
<keyword evidence="4" id="KW-1185">Reference proteome</keyword>
<evidence type="ECO:0000256" key="1">
    <source>
        <dbReference type="SAM" id="SignalP"/>
    </source>
</evidence>
<dbReference type="AlphaFoldDB" id="A0A9P9BHR8"/>
<evidence type="ECO:0000313" key="4">
    <source>
        <dbReference type="Proteomes" id="UP000756346"/>
    </source>
</evidence>
<sequence length="442" mass="48904">MRFGTILSAFATLATASHKAATFTVLRFNGHKPLTEGRMDPVVSPGVASHHYHMIQGGDAFDLTIEGDDLLRNSKCTTAKIARDFSNYWVPQLFFAKDGSFQKVSMYYMNVYYFFDKTHDDLVPFPPGLKMLVGDANKRDPPTGYSIQLDPNMPHFNNIQFTCPASNYNAPAYPPDSDGSRAGIPDPQNHGAGVGFPVKKCNGYASPLRQDLHFPSCYNPAFSLDDYRKNMEWPKDVGNGYKDCPEGHIHVPRLFFEVYWNTPEFDEQWIEDGMTQPFVFANGDVTGFSSHADFISGWDPDTLQAIINTCNTGTAGMDTCPLILGGLSTDQNCNLEPQILEPFDFFNAGVHEKFSSLPNNVTLSGWNVGNQAVNDDASSAAHDNSQARKSSSALQLPSSRQFPAHSSAPVATTARELRSTLLKRVRLPLRIGMRQKTVVLLP</sequence>
<dbReference type="InterPro" id="IPR018535">
    <property type="entry name" value="DUF1996"/>
</dbReference>
<dbReference type="PANTHER" id="PTHR43662">
    <property type="match status" value="1"/>
</dbReference>
<feature type="signal peptide" evidence="1">
    <location>
        <begin position="1"/>
        <end position="16"/>
    </location>
</feature>
<feature type="chain" id="PRO_5040186173" description="DUF1996 domain-containing protein" evidence="1">
    <location>
        <begin position="17"/>
        <end position="442"/>
    </location>
</feature>
<dbReference type="Pfam" id="PF09362">
    <property type="entry name" value="DUF1996"/>
    <property type="match status" value="1"/>
</dbReference>
<accession>A0A9P9BHR8</accession>
<dbReference type="PANTHER" id="PTHR43662:SF11">
    <property type="entry name" value="WSC DOMAIN-CONTAINING PROTEIN"/>
    <property type="match status" value="1"/>
</dbReference>
<proteinExistence type="predicted"/>
<gene>
    <name evidence="3" type="ORF">B0I36DRAFT_256915</name>
</gene>
<evidence type="ECO:0000313" key="3">
    <source>
        <dbReference type="EMBL" id="KAH7012196.1"/>
    </source>
</evidence>
<feature type="domain" description="DUF1996" evidence="2">
    <location>
        <begin position="40"/>
        <end position="298"/>
    </location>
</feature>
<reference evidence="3" key="1">
    <citation type="journal article" date="2021" name="Nat. Commun.">
        <title>Genetic determinants of endophytism in the Arabidopsis root mycobiome.</title>
        <authorList>
            <person name="Mesny F."/>
            <person name="Miyauchi S."/>
            <person name="Thiergart T."/>
            <person name="Pickel B."/>
            <person name="Atanasova L."/>
            <person name="Karlsson M."/>
            <person name="Huettel B."/>
            <person name="Barry K.W."/>
            <person name="Haridas S."/>
            <person name="Chen C."/>
            <person name="Bauer D."/>
            <person name="Andreopoulos W."/>
            <person name="Pangilinan J."/>
            <person name="LaButti K."/>
            <person name="Riley R."/>
            <person name="Lipzen A."/>
            <person name="Clum A."/>
            <person name="Drula E."/>
            <person name="Henrissat B."/>
            <person name="Kohler A."/>
            <person name="Grigoriev I.V."/>
            <person name="Martin F.M."/>
            <person name="Hacquard S."/>
        </authorList>
    </citation>
    <scope>NUCLEOTIDE SEQUENCE</scope>
    <source>
        <strain evidence="3">MPI-CAGE-CH-0230</strain>
    </source>
</reference>
<comment type="caution">
    <text evidence="3">The sequence shown here is derived from an EMBL/GenBank/DDBJ whole genome shotgun (WGS) entry which is preliminary data.</text>
</comment>
<dbReference type="OrthoDB" id="74764at2759"/>